<sequence>MIPKDPVMLLSYMNTQLRDFYGSLDAFCEDKNADRKELEEKLASIDYVYDPAANQFV</sequence>
<organism evidence="1 2">
    <name type="scientific">Blautia aquisgranensis</name>
    <dbReference type="NCBI Taxonomy" id="3133153"/>
    <lineage>
        <taxon>Bacteria</taxon>
        <taxon>Bacillati</taxon>
        <taxon>Bacillota</taxon>
        <taxon>Clostridia</taxon>
        <taxon>Lachnospirales</taxon>
        <taxon>Lachnospiraceae</taxon>
        <taxon>Blautia</taxon>
    </lineage>
</organism>
<reference evidence="1 2" key="1">
    <citation type="submission" date="2024-03" db="EMBL/GenBank/DDBJ databases">
        <title>Human intestinal bacterial collection.</title>
        <authorList>
            <person name="Pauvert C."/>
            <person name="Hitch T.C.A."/>
            <person name="Clavel T."/>
        </authorList>
    </citation>
    <scope>NUCLEOTIDE SEQUENCE [LARGE SCALE GENOMIC DNA]</scope>
    <source>
        <strain evidence="1 2">CLA-JM-H16</strain>
    </source>
</reference>
<dbReference type="Pfam" id="PF14056">
    <property type="entry name" value="DUF4250"/>
    <property type="match status" value="1"/>
</dbReference>
<comment type="caution">
    <text evidence="1">The sequence shown here is derived from an EMBL/GenBank/DDBJ whole genome shotgun (WGS) entry which is preliminary data.</text>
</comment>
<evidence type="ECO:0000313" key="1">
    <source>
        <dbReference type="EMBL" id="MEQ2370941.1"/>
    </source>
</evidence>
<dbReference type="RefSeq" id="WP_178644462.1">
    <property type="nucleotide sequence ID" value="NZ_JBBMEJ010000008.1"/>
</dbReference>
<keyword evidence="2" id="KW-1185">Reference proteome</keyword>
<accession>A0ABV1BGW8</accession>
<dbReference type="InterPro" id="IPR025346">
    <property type="entry name" value="DUF4250"/>
</dbReference>
<evidence type="ECO:0000313" key="2">
    <source>
        <dbReference type="Proteomes" id="UP001473063"/>
    </source>
</evidence>
<gene>
    <name evidence="1" type="ORF">WMO28_08280</name>
</gene>
<name>A0ABV1BGW8_9FIRM</name>
<proteinExistence type="predicted"/>
<protein>
    <submittedName>
        <fullName evidence="1">DUF4250 domain-containing protein</fullName>
    </submittedName>
</protein>
<dbReference type="EMBL" id="JBBMEJ010000008">
    <property type="protein sequence ID" value="MEQ2370941.1"/>
    <property type="molecule type" value="Genomic_DNA"/>
</dbReference>
<dbReference type="Proteomes" id="UP001473063">
    <property type="component" value="Unassembled WGS sequence"/>
</dbReference>